<evidence type="ECO:0000256" key="18">
    <source>
        <dbReference type="ARBA" id="ARBA00046376"/>
    </source>
</evidence>
<comment type="catalytic activity">
    <reaction evidence="11">
        <text>L-arginyl-glycine(out) = L-arginyl-glycine(in)</text>
        <dbReference type="Rhea" id="RHEA:79391"/>
        <dbReference type="ChEBI" id="CHEBI:229955"/>
    </reaction>
</comment>
<keyword evidence="19" id="KW-0472">Membrane</keyword>
<keyword evidence="19" id="KW-1133">Transmembrane helix</keyword>
<dbReference type="PANTHER" id="PTHR23512">
    <property type="entry name" value="MAJOR FACILITATOR SUPERFAMILY DOMAIN-CONTAINING PROTEIN 1"/>
    <property type="match status" value="1"/>
</dbReference>
<dbReference type="GO" id="GO:0022857">
    <property type="term" value="F:transmembrane transporter activity"/>
    <property type="evidence" value="ECO:0007669"/>
    <property type="project" value="InterPro"/>
</dbReference>
<feature type="transmembrane region" description="Helical" evidence="19">
    <location>
        <begin position="357"/>
        <end position="376"/>
    </location>
</feature>
<evidence type="ECO:0000256" key="16">
    <source>
        <dbReference type="ARBA" id="ARBA00045018"/>
    </source>
</evidence>
<comment type="catalytic activity">
    <reaction evidence="5">
        <text>L-alpha-aminoacyl-L-histidine(out) = L-alpha-aminoacyl-L-histidine(in)</text>
        <dbReference type="Rhea" id="RHEA:79375"/>
        <dbReference type="ChEBI" id="CHEBI:229967"/>
    </reaction>
</comment>
<proteinExistence type="predicted"/>
<dbReference type="EMBL" id="LODT01000031">
    <property type="protein sequence ID" value="KYQ92230.1"/>
    <property type="molecule type" value="Genomic_DNA"/>
</dbReference>
<dbReference type="Pfam" id="PF07690">
    <property type="entry name" value="MFS_1"/>
    <property type="match status" value="1"/>
</dbReference>
<feature type="transmembrane region" description="Helical" evidence="19">
    <location>
        <begin position="167"/>
        <end position="189"/>
    </location>
</feature>
<comment type="catalytic activity">
    <reaction evidence="2">
        <text>L-lysyl-L-alanine(out) = L-lysyl-L-alanine(in)</text>
        <dbReference type="Rhea" id="RHEA:79399"/>
        <dbReference type="ChEBI" id="CHEBI:229954"/>
    </reaction>
</comment>
<feature type="transmembrane region" description="Helical" evidence="19">
    <location>
        <begin position="446"/>
        <end position="465"/>
    </location>
</feature>
<evidence type="ECO:0000256" key="1">
    <source>
        <dbReference type="ARBA" id="ARBA00004141"/>
    </source>
</evidence>
<organism evidence="21 22">
    <name type="scientific">Tieghemostelium lacteum</name>
    <name type="common">Slime mold</name>
    <name type="synonym">Dictyostelium lacteum</name>
    <dbReference type="NCBI Taxonomy" id="361077"/>
    <lineage>
        <taxon>Eukaryota</taxon>
        <taxon>Amoebozoa</taxon>
        <taxon>Evosea</taxon>
        <taxon>Eumycetozoa</taxon>
        <taxon>Dictyostelia</taxon>
        <taxon>Dictyosteliales</taxon>
        <taxon>Raperosteliaceae</taxon>
        <taxon>Tieghemostelium</taxon>
    </lineage>
</organism>
<evidence type="ECO:0000256" key="13">
    <source>
        <dbReference type="ARBA" id="ARBA00044919"/>
    </source>
</evidence>
<comment type="subcellular location">
    <subcellularLocation>
        <location evidence="1">Membrane</location>
        <topology evidence="1">Multi-pass membrane protein</topology>
    </subcellularLocation>
</comment>
<evidence type="ECO:0000256" key="11">
    <source>
        <dbReference type="ARBA" id="ARBA00044903"/>
    </source>
</evidence>
<evidence type="ECO:0000256" key="2">
    <source>
        <dbReference type="ARBA" id="ARBA00044876"/>
    </source>
</evidence>
<feature type="transmembrane region" description="Helical" evidence="19">
    <location>
        <begin position="54"/>
        <end position="75"/>
    </location>
</feature>
<feature type="transmembrane region" description="Helical" evidence="19">
    <location>
        <begin position="82"/>
        <end position="104"/>
    </location>
</feature>
<evidence type="ECO:0000256" key="19">
    <source>
        <dbReference type="SAM" id="Phobius"/>
    </source>
</evidence>
<evidence type="ECO:0000256" key="12">
    <source>
        <dbReference type="ARBA" id="ARBA00044912"/>
    </source>
</evidence>
<dbReference type="InterPro" id="IPR052187">
    <property type="entry name" value="MFSD1"/>
</dbReference>
<dbReference type="Proteomes" id="UP000076078">
    <property type="component" value="Unassembled WGS sequence"/>
</dbReference>
<evidence type="ECO:0000313" key="22">
    <source>
        <dbReference type="Proteomes" id="UP000076078"/>
    </source>
</evidence>
<reference evidence="21 22" key="1">
    <citation type="submission" date="2015-12" db="EMBL/GenBank/DDBJ databases">
        <title>Dictyostelia acquired genes for synthesis and detection of signals that induce cell-type specialization by lateral gene transfer from prokaryotes.</title>
        <authorList>
            <person name="Gloeckner G."/>
            <person name="Schaap P."/>
        </authorList>
    </citation>
    <scope>NUCLEOTIDE SEQUENCE [LARGE SCALE GENOMIC DNA]</scope>
    <source>
        <strain evidence="21 22">TK</strain>
    </source>
</reference>
<dbReference type="InterPro" id="IPR036259">
    <property type="entry name" value="MFS_trans_sf"/>
</dbReference>
<feature type="transmembrane region" description="Helical" evidence="19">
    <location>
        <begin position="110"/>
        <end position="131"/>
    </location>
</feature>
<dbReference type="OrthoDB" id="424834at2759"/>
<evidence type="ECO:0000256" key="4">
    <source>
        <dbReference type="ARBA" id="ARBA00044881"/>
    </source>
</evidence>
<evidence type="ECO:0000256" key="8">
    <source>
        <dbReference type="ARBA" id="ARBA00044898"/>
    </source>
</evidence>
<dbReference type="Gene3D" id="1.20.1250.20">
    <property type="entry name" value="MFS general substrate transporter like domains"/>
    <property type="match status" value="2"/>
</dbReference>
<evidence type="ECO:0000256" key="15">
    <source>
        <dbReference type="ARBA" id="ARBA00044985"/>
    </source>
</evidence>
<evidence type="ECO:0000256" key="10">
    <source>
        <dbReference type="ARBA" id="ARBA00044900"/>
    </source>
</evidence>
<protein>
    <recommendedName>
        <fullName evidence="15">Lysosomal dipeptide transporter MFSD1</fullName>
    </recommendedName>
    <alternativeName>
        <fullName evidence="16">Major facilitator superfamily domain-containing protein 1</fullName>
    </alternativeName>
</protein>
<comment type="catalytic activity">
    <reaction evidence="12">
        <text>L-histidyl-L-alpha-amino acid(out) = L-histidyl-L-alpha-amino acid(in)</text>
        <dbReference type="Rhea" id="RHEA:79379"/>
        <dbReference type="ChEBI" id="CHEBI:229964"/>
    </reaction>
</comment>
<comment type="catalytic activity">
    <reaction evidence="13">
        <text>L-alanyl-L-lysine(out) = L-alanyl-L-lysine(in)</text>
        <dbReference type="Rhea" id="RHEA:79415"/>
        <dbReference type="ChEBI" id="CHEBI:192470"/>
    </reaction>
</comment>
<evidence type="ECO:0000256" key="9">
    <source>
        <dbReference type="ARBA" id="ARBA00044899"/>
    </source>
</evidence>
<name>A0A151ZE93_TIELA</name>
<evidence type="ECO:0000259" key="20">
    <source>
        <dbReference type="PROSITE" id="PS50850"/>
    </source>
</evidence>
<dbReference type="InterPro" id="IPR020846">
    <property type="entry name" value="MFS_dom"/>
</dbReference>
<comment type="catalytic activity">
    <reaction evidence="14">
        <text>L-lysyl-glycine(out) = L-lysyl-glycine(in)</text>
        <dbReference type="Rhea" id="RHEA:79407"/>
        <dbReference type="ChEBI" id="CHEBI:191202"/>
    </reaction>
</comment>
<feature type="domain" description="Major facilitator superfamily (MFS) profile" evidence="20">
    <location>
        <begin position="12"/>
        <end position="472"/>
    </location>
</feature>
<comment type="catalytic activity">
    <reaction evidence="10">
        <text>L-lysyl-L-lysine(out) = L-lysyl-L-lysine(in)</text>
        <dbReference type="Rhea" id="RHEA:79403"/>
        <dbReference type="ChEBI" id="CHEBI:229956"/>
    </reaction>
</comment>
<evidence type="ECO:0000256" key="6">
    <source>
        <dbReference type="ARBA" id="ARBA00044891"/>
    </source>
</evidence>
<feature type="transmembrane region" description="Helical" evidence="19">
    <location>
        <begin position="138"/>
        <end position="161"/>
    </location>
</feature>
<comment type="caution">
    <text evidence="21">The sequence shown here is derived from an EMBL/GenBank/DDBJ whole genome shotgun (WGS) entry which is preliminary data.</text>
</comment>
<comment type="catalytic activity">
    <reaction evidence="7">
        <text>L-alpha-aminoacyl-L-lysine(out) = L-alpha-aminoacyl-L-lysine(in)</text>
        <dbReference type="Rhea" id="RHEA:79383"/>
        <dbReference type="ChEBI" id="CHEBI:229966"/>
    </reaction>
</comment>
<evidence type="ECO:0000256" key="14">
    <source>
        <dbReference type="ARBA" id="ARBA00044924"/>
    </source>
</evidence>
<dbReference type="GO" id="GO:0016020">
    <property type="term" value="C:membrane"/>
    <property type="evidence" value="ECO:0007669"/>
    <property type="project" value="UniProtKB-SubCell"/>
</dbReference>
<dbReference type="OMA" id="WFYWGNL"/>
<feature type="transmembrane region" description="Helical" evidence="19">
    <location>
        <begin position="330"/>
        <end position="350"/>
    </location>
</feature>
<comment type="catalytic activity">
    <reaction evidence="4">
        <text>L-alpha-aminoacyl-L-arginine(out) = L-alpha-aminoacyl-L-arginine(in)</text>
        <dbReference type="Rhea" id="RHEA:79367"/>
        <dbReference type="ChEBI" id="CHEBI:229968"/>
    </reaction>
</comment>
<gene>
    <name evidence="21" type="ORF">DLAC_07077</name>
</gene>
<evidence type="ECO:0000256" key="3">
    <source>
        <dbReference type="ARBA" id="ARBA00044878"/>
    </source>
</evidence>
<evidence type="ECO:0000256" key="17">
    <source>
        <dbReference type="ARBA" id="ARBA00045709"/>
    </source>
</evidence>
<dbReference type="FunCoup" id="A0A151ZE93">
    <property type="interactions" value="2"/>
</dbReference>
<evidence type="ECO:0000313" key="21">
    <source>
        <dbReference type="EMBL" id="KYQ92230.1"/>
    </source>
</evidence>
<feature type="transmembrane region" description="Helical" evidence="19">
    <location>
        <begin position="414"/>
        <end position="434"/>
    </location>
</feature>
<dbReference type="STRING" id="361077.A0A151ZE93"/>
<evidence type="ECO:0000256" key="5">
    <source>
        <dbReference type="ARBA" id="ARBA00044884"/>
    </source>
</evidence>
<dbReference type="InParanoid" id="A0A151ZE93"/>
<evidence type="ECO:0000256" key="7">
    <source>
        <dbReference type="ARBA" id="ARBA00044893"/>
    </source>
</evidence>
<comment type="function">
    <text evidence="17">Lysosomal dipeptide uniporter that selectively exports lysine, arginine or histidine-containing dipeptides with a net positive charge from the lysosome lumen into the cytosol. Could play a role in a specific type of protein O-glycosylation indirectly regulating macrophages migration and tissue invasion. Also essential for liver homeostasis.</text>
</comment>
<sequence length="521" mass="57503">MFKITKPLLKKALIVFLIANLGFGLQVAYSSPVALSRTFYDVMNISEEQYGLLFTFYSLPNVFMVIIGGILIDIIGTSKVSMFFCGLAAFACIITAVSMPHYSIMLLSRFLLGSGGEILLACATTMVPIWFDAKEVPFLIGVLACWFYWGNLTALVVLPAINKSMGFRAALWFVALVFVVEFLLNLLLIKFNSDRLKLLAQIKSNQEINLKLISTPETTVTAEESEMEIDGATNLLSEKKEITQEDDEASSISDKSVVEETTSGSGGVSFYEFIDNLKKIKEMTKSLNSRFWVLCVICFTGYYTMFGLAICGTDILETKFGYNEQEAGLIMASEGIVNGIVPMFAGLLLSKFRGRKIQVMMLSAILLSVGTFLLNVTNVVPLLWILTCGLGFALLNTTLMACVPLLADISIVGTAYGIMVTSYNLSIVIFPPILDSFKQHTGTYTISIWILTLCGLTCFALLCYLKYLDSKVPVHESLDSTVELPEQSPIDNHFEVNKISEEVVTEYKDLNDTETPSAILV</sequence>
<dbReference type="AlphaFoldDB" id="A0A151ZE93"/>
<feature type="transmembrane region" description="Helical" evidence="19">
    <location>
        <begin position="291"/>
        <end position="310"/>
    </location>
</feature>
<accession>A0A151ZE93</accession>
<dbReference type="InterPro" id="IPR011701">
    <property type="entry name" value="MFS"/>
</dbReference>
<comment type="catalytic activity">
    <reaction evidence="9">
        <text>L-arginyl-L-alpha-amino acid(out) = L-arginyl-L-alpha-amino acid(in)</text>
        <dbReference type="Rhea" id="RHEA:79371"/>
        <dbReference type="ChEBI" id="CHEBI:84315"/>
    </reaction>
</comment>
<dbReference type="PANTHER" id="PTHR23512:SF2">
    <property type="entry name" value="MAJOR FACILITATOR SUPERFAMILY (MFS) PROFILE DOMAIN-CONTAINING PROTEIN"/>
    <property type="match status" value="1"/>
</dbReference>
<keyword evidence="19" id="KW-0812">Transmembrane</keyword>
<comment type="catalytic activity">
    <reaction evidence="3">
        <text>L-histidyl-glycine(out) = L-histidyl-glycine(in)</text>
        <dbReference type="Rhea" id="RHEA:79395"/>
        <dbReference type="ChEBI" id="CHEBI:229957"/>
    </reaction>
</comment>
<comment type="catalytic activity">
    <reaction evidence="6">
        <text>L-lysyl-L-alpha-amino acid(out) = L-lysyl-L-alpha-amino acid(in)</text>
        <dbReference type="Rhea" id="RHEA:79387"/>
        <dbReference type="ChEBI" id="CHEBI:229965"/>
    </reaction>
</comment>
<feature type="transmembrane region" description="Helical" evidence="19">
    <location>
        <begin position="382"/>
        <end position="407"/>
    </location>
</feature>
<comment type="subunit">
    <text evidence="18">Homodimer. Interacts with lysosomal protein GLMP (via lumenal domain); the interaction starts while both proteins are still in the endoplasmic reticulum and is required for stabilization of MFSD1 in lysosomes but has no direct effect on its targeting to lysosomes or transporter activity.</text>
</comment>
<dbReference type="PROSITE" id="PS50850">
    <property type="entry name" value="MFS"/>
    <property type="match status" value="1"/>
</dbReference>
<comment type="catalytic activity">
    <reaction evidence="8">
        <text>L-aspartyl-L-lysine(out) = L-aspartyl-L-lysine(in)</text>
        <dbReference type="Rhea" id="RHEA:79411"/>
        <dbReference type="ChEBI" id="CHEBI:229953"/>
    </reaction>
</comment>
<dbReference type="SUPFAM" id="SSF103473">
    <property type="entry name" value="MFS general substrate transporter"/>
    <property type="match status" value="1"/>
</dbReference>
<keyword evidence="22" id="KW-1185">Reference proteome</keyword>